<sequence length="423" mass="47106">MTFDLAIEAVAHDVPTGWKVEEFRRHATIVDEVNADSGMPLLSLASTGVVAPRSEEGGMGRQIPSESTIERYWIARPGNLVVNPMWLVGGGIGVSQTTGAVSPDYRVYRLGPELFPPFVHHLLRSRPYRDQYRLYTRAETTFDRRVSKQNFHPMPLLIPPLEEQRRIAEFLDAETAHIDRLAAAQREFSAKLEERDSALLDIAIDELIQSVGTQPFRRFIVGMDQGTSPQCDANPADDDEWGVLKVSCLRPGAFFPAQNKRLPEGVLPNIRGEVRAGDLLITRANTPELVGSTAVVPTVRRKLLLSDKIFRVRADSSLDPRYIALIARGSRVRALCSASSNGASQSMANIRFEEVKEWPIPPASRSVQREVVARVDQTLRQVENLRSRINCQLALLDERRQTLIAAAVTGRLDVTTAQRTSIV</sequence>
<keyword evidence="2" id="KW-0238">DNA-binding</keyword>
<dbReference type="EMBL" id="CP163441">
    <property type="protein sequence ID" value="XDQ45277.1"/>
    <property type="molecule type" value="Genomic_DNA"/>
</dbReference>
<dbReference type="RefSeq" id="WP_369224000.1">
    <property type="nucleotide sequence ID" value="NZ_CP163441.1"/>
</dbReference>
<name>A0AB39QSL6_9ACTN</name>
<dbReference type="GO" id="GO:0009307">
    <property type="term" value="P:DNA restriction-modification system"/>
    <property type="evidence" value="ECO:0007669"/>
    <property type="project" value="UniProtKB-KW"/>
</dbReference>
<dbReference type="GO" id="GO:0003677">
    <property type="term" value="F:DNA binding"/>
    <property type="evidence" value="ECO:0007669"/>
    <property type="project" value="UniProtKB-KW"/>
</dbReference>
<evidence type="ECO:0000256" key="1">
    <source>
        <dbReference type="ARBA" id="ARBA00022747"/>
    </source>
</evidence>
<dbReference type="PANTHER" id="PTHR43140:SF1">
    <property type="entry name" value="TYPE I RESTRICTION ENZYME ECOKI SPECIFICITY SUBUNIT"/>
    <property type="match status" value="1"/>
</dbReference>
<evidence type="ECO:0000256" key="2">
    <source>
        <dbReference type="ARBA" id="ARBA00023125"/>
    </source>
</evidence>
<evidence type="ECO:0008006" key="4">
    <source>
        <dbReference type="Google" id="ProtNLM"/>
    </source>
</evidence>
<accession>A0AB39QSL6</accession>
<protein>
    <recommendedName>
        <fullName evidence="4">Restriction endonuclease subunit S</fullName>
    </recommendedName>
</protein>
<dbReference type="InterPro" id="IPR051212">
    <property type="entry name" value="Type-I_RE_S_subunit"/>
</dbReference>
<dbReference type="AlphaFoldDB" id="A0AB39QSL6"/>
<keyword evidence="1" id="KW-0680">Restriction system</keyword>
<organism evidence="3">
    <name type="scientific">Streptomyces sp. R39</name>
    <dbReference type="NCBI Taxonomy" id="3238631"/>
    <lineage>
        <taxon>Bacteria</taxon>
        <taxon>Bacillati</taxon>
        <taxon>Actinomycetota</taxon>
        <taxon>Actinomycetes</taxon>
        <taxon>Kitasatosporales</taxon>
        <taxon>Streptomycetaceae</taxon>
        <taxon>Streptomyces</taxon>
    </lineage>
</organism>
<dbReference type="PANTHER" id="PTHR43140">
    <property type="entry name" value="TYPE-1 RESTRICTION ENZYME ECOKI SPECIFICITY PROTEIN"/>
    <property type="match status" value="1"/>
</dbReference>
<gene>
    <name evidence="3" type="ORF">AB5J52_25150</name>
</gene>
<proteinExistence type="predicted"/>
<dbReference type="InterPro" id="IPR044946">
    <property type="entry name" value="Restrct_endonuc_typeI_TRD_sf"/>
</dbReference>
<dbReference type="REBASE" id="1034435">
    <property type="entry name" value="S.SspR39ORF25155P"/>
</dbReference>
<dbReference type="SUPFAM" id="SSF116734">
    <property type="entry name" value="DNA methylase specificity domain"/>
    <property type="match status" value="2"/>
</dbReference>
<reference evidence="3" key="1">
    <citation type="submission" date="2024-07" db="EMBL/GenBank/DDBJ databases">
        <authorList>
            <person name="Yu S.T."/>
        </authorList>
    </citation>
    <scope>NUCLEOTIDE SEQUENCE</scope>
    <source>
        <strain evidence="3">R39</strain>
    </source>
</reference>
<evidence type="ECO:0000313" key="3">
    <source>
        <dbReference type="EMBL" id="XDQ45277.1"/>
    </source>
</evidence>
<dbReference type="Gene3D" id="3.90.220.20">
    <property type="entry name" value="DNA methylase specificity domains"/>
    <property type="match status" value="2"/>
</dbReference>